<dbReference type="Proteomes" id="UP000001343">
    <property type="component" value="Unassembled WGS sequence"/>
</dbReference>
<organism evidence="1 2">
    <name type="scientific">Leptospira mayottensis 200901122</name>
    <dbReference type="NCBI Taxonomy" id="1193010"/>
    <lineage>
        <taxon>Bacteria</taxon>
        <taxon>Pseudomonadati</taxon>
        <taxon>Spirochaetota</taxon>
        <taxon>Spirochaetia</taxon>
        <taxon>Leptospirales</taxon>
        <taxon>Leptospiraceae</taxon>
        <taxon>Leptospira</taxon>
    </lineage>
</organism>
<comment type="caution">
    <text evidence="1">The sequence shown here is derived from an EMBL/GenBank/DDBJ whole genome shotgun (WGS) entry which is preliminary data.</text>
</comment>
<accession>A0AA87MSC7</accession>
<evidence type="ECO:0008006" key="3">
    <source>
        <dbReference type="Google" id="ProtNLM"/>
    </source>
</evidence>
<evidence type="ECO:0000313" key="2">
    <source>
        <dbReference type="Proteomes" id="UP000001343"/>
    </source>
</evidence>
<reference evidence="1 2" key="1">
    <citation type="journal article" date="2014" name="Int. J. Syst. Evol. Microbiol.">
        <title>Leptospira mayottensis sp. nov., a pathogenic species of the genus Leptospira isolated from humans.</title>
        <authorList>
            <person name="Bourhy P."/>
            <person name="Collet L."/>
            <person name="Brisse S."/>
            <person name="Picardeau M."/>
        </authorList>
    </citation>
    <scope>NUCLEOTIDE SEQUENCE [LARGE SCALE GENOMIC DNA]</scope>
    <source>
        <strain evidence="1 2">200901122</strain>
    </source>
</reference>
<dbReference type="AlphaFoldDB" id="A0AA87MSC7"/>
<evidence type="ECO:0000313" key="1">
    <source>
        <dbReference type="EMBL" id="EKS01499.1"/>
    </source>
</evidence>
<proteinExistence type="predicted"/>
<name>A0AA87MSC7_9LEPT</name>
<protein>
    <recommendedName>
        <fullName evidence="3">Integrase catalytic domain-containing protein</fullName>
    </recommendedName>
</protein>
<dbReference type="EMBL" id="AKWM02000015">
    <property type="protein sequence ID" value="EKS01499.1"/>
    <property type="molecule type" value="Genomic_DNA"/>
</dbReference>
<gene>
    <name evidence="1" type="ORF">LEP1GSC125_3603</name>
</gene>
<sequence>MDFMSDSLYSGRRFRILNIIDDFGRFAVVTQTEFSIFFTLGLRKRSRYSFNYAG</sequence>